<gene>
    <name evidence="2" type="ORF">AB4Y30_15680</name>
</gene>
<proteinExistence type="inferred from homology"/>
<dbReference type="RefSeq" id="WP_368653115.1">
    <property type="nucleotide sequence ID" value="NZ_CP162599.1"/>
</dbReference>
<dbReference type="GO" id="GO:0004177">
    <property type="term" value="F:aminopeptidase activity"/>
    <property type="evidence" value="ECO:0007669"/>
    <property type="project" value="TreeGrafter"/>
</dbReference>
<organism evidence="2">
    <name type="scientific">Ornithinibacillus sp. 4-3</name>
    <dbReference type="NCBI Taxonomy" id="3231488"/>
    <lineage>
        <taxon>Bacteria</taxon>
        <taxon>Bacillati</taxon>
        <taxon>Bacillota</taxon>
        <taxon>Bacilli</taxon>
        <taxon>Bacillales</taxon>
        <taxon>Bacillaceae</taxon>
        <taxon>Ornithinibacillus</taxon>
    </lineage>
</organism>
<dbReference type="PANTHER" id="PTHR36512">
    <property type="entry name" value="D-AMINOPEPTIDASE"/>
    <property type="match status" value="1"/>
</dbReference>
<evidence type="ECO:0000313" key="2">
    <source>
        <dbReference type="EMBL" id="XDK32426.1"/>
    </source>
</evidence>
<dbReference type="SUPFAM" id="SSF56266">
    <property type="entry name" value="DmpA/ArgJ-like"/>
    <property type="match status" value="1"/>
</dbReference>
<reference evidence="2" key="1">
    <citation type="submission" date="2024-07" db="EMBL/GenBank/DDBJ databases">
        <title>Halotolerant mesophilic bacterium Ornithinibacillus sp. 4-3, sp. nov., isolated from soil.</title>
        <authorList>
            <person name="Sidarenka A.V."/>
            <person name="Guliayeva D.E."/>
            <person name="Leanovich S.I."/>
            <person name="Hileuskaya K.S."/>
            <person name="Akhremchuk A.E."/>
            <person name="Sikolenko M.A."/>
            <person name="Valentovich L.N."/>
        </authorList>
    </citation>
    <scope>NUCLEOTIDE SEQUENCE</scope>
    <source>
        <strain evidence="2">4-3</strain>
    </source>
</reference>
<dbReference type="Gene3D" id="3.60.70.12">
    <property type="entry name" value="L-amino peptidase D-ALA esterase/amidase"/>
    <property type="match status" value="1"/>
</dbReference>
<dbReference type="InterPro" id="IPR016117">
    <property type="entry name" value="ArgJ-like_dom_sf"/>
</dbReference>
<comment type="similarity">
    <text evidence="1">Belongs to the peptidase S58 family.</text>
</comment>
<dbReference type="Pfam" id="PF03576">
    <property type="entry name" value="Peptidase_S58"/>
    <property type="match status" value="1"/>
</dbReference>
<evidence type="ECO:0000256" key="1">
    <source>
        <dbReference type="ARBA" id="ARBA00007068"/>
    </source>
</evidence>
<sequence length="320" mass="32724">MTIFNNITDVPGIKVGHAENHQALTGCTALIIENGAVCGVDVRGSAPGTIGTDGLHPIHSLEEVHGIILSGGSIYGLETASGVVQYLEEQKLGSSFGGLTLPLVAGAIIFDLGIGDGTIRPDKQMGYEAAKNAKRGVFPLGNVGAGCGATIGKVAEFHRAMKGGLGSVSKVFPNGLVVAAIVAVNPVGEVRDPSTGEILAGTRDDNGKIRSSMEWMLENEGIMAPANTNTTIGVVATNAILTKPKATKVAEMAHNGLAKTIYPIHTSRDGDTIFSLATGEMEASADLVGTLAADVMAEAVIEATKAAKGVAGLPAYQDLL</sequence>
<name>A0AB39HQD0_9BACI</name>
<dbReference type="AlphaFoldDB" id="A0AB39HQD0"/>
<dbReference type="CDD" id="cd02252">
    <property type="entry name" value="nylC_like"/>
    <property type="match status" value="1"/>
</dbReference>
<dbReference type="InterPro" id="IPR005321">
    <property type="entry name" value="Peptidase_S58_DmpA"/>
</dbReference>
<dbReference type="PANTHER" id="PTHR36512:SF3">
    <property type="entry name" value="BLR5678 PROTEIN"/>
    <property type="match status" value="1"/>
</dbReference>
<accession>A0AB39HQD0</accession>
<dbReference type="EMBL" id="CP162599">
    <property type="protein sequence ID" value="XDK32426.1"/>
    <property type="molecule type" value="Genomic_DNA"/>
</dbReference>
<protein>
    <submittedName>
        <fullName evidence="2">P1 family peptidase</fullName>
    </submittedName>
</protein>